<dbReference type="InterPro" id="IPR013784">
    <property type="entry name" value="Carb-bd-like_fold"/>
</dbReference>
<dbReference type="SUPFAM" id="SSF49464">
    <property type="entry name" value="Carboxypeptidase regulatory domain-like"/>
    <property type="match status" value="5"/>
</dbReference>
<accession>A0A402D2T2</accession>
<dbReference type="EMBL" id="AP025739">
    <property type="protein sequence ID" value="BDI28407.1"/>
    <property type="molecule type" value="Genomic_DNA"/>
</dbReference>
<dbReference type="SUPFAM" id="SSF49452">
    <property type="entry name" value="Starch-binding domain-like"/>
    <property type="match status" value="1"/>
</dbReference>
<sequence>MNLFARCTAFAVLLSAATPGHALPREQTKPFHIHGKALTPDGKPVAGATAMFLATNFSGGKPIASQTTRTDADGGFDFTAPADSPHYQVGLLYITSAEGVGLAMAGENSRIILQPRTSVRVRLVDEKGTPEPNTALHPQYFSWRHNNEDIFVYWDKTLSALWNVRTDAQGFATLNGLPQDYGVRLFVEDDRFADLGWRSEVKLAKSAKTGDAILHLQHAGAIKGLAVYGDTHRPAAGVFVDAMGIGDDDAQGVATTDKNGRYTIPRLKPGSYDVSLSFPPNEANEWTAVAHPAVAIAASKQTEGVNFTLIHGGVITGHVTDPVTGKPVANASVSVTGPAHPSTSRGSLSVQTDNNGMYKIHAPAGAQTVSVYTYGSNSYVEPQTIKIADGETKTLDWKIAPPKEVRAIHGVVVGPDGAPVAEAEVLLQDPFSGFPSKTTDEQGRFTFNPSLFGDDARLFARSGNLATLAGVAPPADDSSITLHLTANALSVFSGQINDQDGKPLPHAKVALVRWTKRNGGMDVDSVNTDDAGRYTFPATYTDVEYSVRAEAPGYASNYSTQIPAAAGKTLAMGSVALTKADSFIGGVIVDPKGKPVAGAKVTVSAISQGEAVTDKTGRFHISGAPRDKTFLQVEAPEERQASVQVTSGRDDNEITVKSRAEIEEESKRFVAALDADTTNHGDGSDAQTLLKTAESKAAGGGKSVLLVFHASWCGPCFMLHRFLEDPKIAPTLEKHFVIQDLDIWEHDDKKKWENPGGTDIYKQYGGPNSVPFYVVLDANGKKLGDSIHNGENMGMPTQAGDVQFFLDTLKQAQPTLTDSESATLKEGLKQHASL</sequence>
<dbReference type="PANTHER" id="PTHR23303:SF14">
    <property type="entry name" value="BOS COMPLEX SUBUNIT NOMO1-RELATED"/>
    <property type="match status" value="1"/>
</dbReference>
<dbReference type="InterPro" id="IPR013766">
    <property type="entry name" value="Thioredoxin_domain"/>
</dbReference>
<name>A0A402D2T2_9BACT</name>
<reference evidence="2 3" key="1">
    <citation type="journal article" date="2019" name="Int. J. Syst. Evol. Microbiol.">
        <title>Capsulimonas corticalis gen. nov., sp. nov., an aerobic capsulated bacterium, of a novel bacterial order, Capsulimonadales ord. nov., of the class Armatimonadia of the phylum Armatimonadetes.</title>
        <authorList>
            <person name="Li J."/>
            <person name="Kudo C."/>
            <person name="Tonouchi A."/>
        </authorList>
    </citation>
    <scope>NUCLEOTIDE SEQUENCE [LARGE SCALE GENOMIC DNA]</scope>
    <source>
        <strain evidence="2 3">AX-7</strain>
    </source>
</reference>
<dbReference type="InterPro" id="IPR036249">
    <property type="entry name" value="Thioredoxin-like_sf"/>
</dbReference>
<dbReference type="InterPro" id="IPR008969">
    <property type="entry name" value="CarboxyPept-like_regulatory"/>
</dbReference>
<dbReference type="RefSeq" id="WP_165864514.1">
    <property type="nucleotide sequence ID" value="NZ_AP025739.1"/>
</dbReference>
<organism evidence="2 3">
    <name type="scientific">Capsulimonas corticalis</name>
    <dbReference type="NCBI Taxonomy" id="2219043"/>
    <lineage>
        <taxon>Bacteria</taxon>
        <taxon>Bacillati</taxon>
        <taxon>Armatimonadota</taxon>
        <taxon>Armatimonadia</taxon>
        <taxon>Capsulimonadales</taxon>
        <taxon>Capsulimonadaceae</taxon>
        <taxon>Capsulimonas</taxon>
    </lineage>
</organism>
<dbReference type="AlphaFoldDB" id="A0A402D2T2"/>
<proteinExistence type="predicted"/>
<dbReference type="PROSITE" id="PS51352">
    <property type="entry name" value="THIOREDOXIN_2"/>
    <property type="match status" value="1"/>
</dbReference>
<evidence type="ECO:0000313" key="3">
    <source>
        <dbReference type="Proteomes" id="UP000287394"/>
    </source>
</evidence>
<dbReference type="Pfam" id="PF13899">
    <property type="entry name" value="Thioredoxin_7"/>
    <property type="match status" value="1"/>
</dbReference>
<evidence type="ECO:0000256" key="1">
    <source>
        <dbReference type="ARBA" id="ARBA00022729"/>
    </source>
</evidence>
<keyword evidence="3" id="KW-1185">Reference proteome</keyword>
<keyword evidence="1" id="KW-0732">Signal</keyword>
<dbReference type="Gene3D" id="2.60.40.1120">
    <property type="entry name" value="Carboxypeptidase-like, regulatory domain"/>
    <property type="match status" value="4"/>
</dbReference>
<gene>
    <name evidence="2" type="ORF">CCAX7_004580</name>
</gene>
<dbReference type="Gene3D" id="3.40.30.10">
    <property type="entry name" value="Glutaredoxin"/>
    <property type="match status" value="1"/>
</dbReference>
<dbReference type="PROSITE" id="PS00194">
    <property type="entry name" value="THIOREDOXIN_1"/>
    <property type="match status" value="1"/>
</dbReference>
<dbReference type="PANTHER" id="PTHR23303">
    <property type="entry name" value="CARBOXYPEPTIDASE REGULATORY REGION-CONTAINING"/>
    <property type="match status" value="1"/>
</dbReference>
<evidence type="ECO:0000313" key="2">
    <source>
        <dbReference type="EMBL" id="BDI28407.1"/>
    </source>
</evidence>
<dbReference type="GO" id="GO:0030246">
    <property type="term" value="F:carbohydrate binding"/>
    <property type="evidence" value="ECO:0007669"/>
    <property type="project" value="InterPro"/>
</dbReference>
<dbReference type="SUPFAM" id="SSF52833">
    <property type="entry name" value="Thioredoxin-like"/>
    <property type="match status" value="1"/>
</dbReference>
<dbReference type="KEGG" id="ccot:CCAX7_004580"/>
<dbReference type="Proteomes" id="UP000287394">
    <property type="component" value="Chromosome"/>
</dbReference>
<dbReference type="InterPro" id="IPR017937">
    <property type="entry name" value="Thioredoxin_CS"/>
</dbReference>
<protein>
    <submittedName>
        <fullName evidence="2">Uncharacterized protein</fullName>
    </submittedName>
</protein>
<dbReference type="InterPro" id="IPR051417">
    <property type="entry name" value="SDr/BOS_complex"/>
</dbReference>
<dbReference type="Pfam" id="PF13620">
    <property type="entry name" value="CarboxypepD_reg"/>
    <property type="match status" value="3"/>
</dbReference>